<evidence type="ECO:0000313" key="1">
    <source>
        <dbReference type="EMBL" id="CAJ2677038.1"/>
    </source>
</evidence>
<keyword evidence="2" id="KW-1185">Reference proteome</keyword>
<sequence>MSLHQTTPKYDVFLSFRGEDTRHNFMSHLYKELCGKNIKTFIDNEELERGDEINSSLVEAIKESLIYVVILSEHYASSSWCLDELTEILKCKKDYEREVIPVFYKVDPSIVRHQRQSYADDLAKHHQRFGGKVDLWKASLTQVAGLSGWDSQVTRSESTLVTEIVKDIVKKLNRPVSSDYSEEMTGMDKHIQQIQPLLQLESPTVRIIGIWGMGGIGKTTIANAIFEKLATQFSSKSIIRNVQQEIEKHGISHVKKEYLSQLLNETIISSESNSYDQRRTKGLLVFDDVKDADQLKDLIGTHRKFGEGSRIIVTSRDRQVLMNAGADKIYQVSEMNSQDSLQLFHSFAFKQNRPLEETYVSLSKQVLDYAKGVPLALKVLGSLLYGRTKEAWESELQKLKKLPDHEIFSLLKLSYDGLDEEQKDIFLDIACFHRGQSEKHVALTLDSCGFSANIGMNVLKDRSLISVSEYGEVWMHDLIEEMGHEIVRRECVDDPGKRSRLWKTSDIYDVLSKNKGKATDAIRCIFLNMGEIEKVQLDADTFKKMHHLRMINFYIGSRNNINVTFNGFLKSFPDELKFLSWVFFPQRSLPPDFCPRNLCTIDLSYSDLEQLWEGDQALPNLKRLDLYNSKKLTRLPDLSLCPNIEEVCLSSCTSLTEVYSSSFLNNLYILSVEGCTELKSIDIPSNILSRPSGLVSLSNCHHLETLLISSRTDHVVQFTHSYRYYKFERMKFTRGVWWGLSVRELFLDTVTVTSLPALGINDFYWLDLSNCMSLTSLPAELLNLKFLRKLYLSGCLKLEELPEIKETMENLKVLNLNATAIKELPSSLDNLVGLEELSLYRCTKLKTIPSSIGNLSKLLRLDLPNCESLETFPSSIFKLKLTELDFRGCPMLRTFPEIPNDCLSSLTELSLKGSSIVNLPESMAHLSSLRSLNLSDCKLLQCVPKLPPNLNHVLAYDCPSIKRMMLNSRSVSEEGTFKFHLTNSQELDGTCLSNIEEEAYIKIKDDAYRSVLFCFPGSAIPYWFRHRCQGHSITIRRDDLYLYGRNKLIGFALCVVLGCDFPYRFAFFETSFTYELKFESDGQTDFHPNKFKVENDWIEKISFAQDHTFLWKFNGLIDADTITFHILDEHRRPLSFPSTMTVKECGIFPLYTKENDDNSIEEPGGDAVCLVDPSSSGNYTQNKRRRK</sequence>
<organism evidence="1 2">
    <name type="scientific">Trifolium pratense</name>
    <name type="common">Red clover</name>
    <dbReference type="NCBI Taxonomy" id="57577"/>
    <lineage>
        <taxon>Eukaryota</taxon>
        <taxon>Viridiplantae</taxon>
        <taxon>Streptophyta</taxon>
        <taxon>Embryophyta</taxon>
        <taxon>Tracheophyta</taxon>
        <taxon>Spermatophyta</taxon>
        <taxon>Magnoliopsida</taxon>
        <taxon>eudicotyledons</taxon>
        <taxon>Gunneridae</taxon>
        <taxon>Pentapetalae</taxon>
        <taxon>rosids</taxon>
        <taxon>fabids</taxon>
        <taxon>Fabales</taxon>
        <taxon>Fabaceae</taxon>
        <taxon>Papilionoideae</taxon>
        <taxon>50 kb inversion clade</taxon>
        <taxon>NPAAA clade</taxon>
        <taxon>Hologalegina</taxon>
        <taxon>IRL clade</taxon>
        <taxon>Trifolieae</taxon>
        <taxon>Trifolium</taxon>
    </lineage>
</organism>
<comment type="caution">
    <text evidence="1">The sequence shown here is derived from an EMBL/GenBank/DDBJ whole genome shotgun (WGS) entry which is preliminary data.</text>
</comment>
<gene>
    <name evidence="1" type="ORF">MILVUS5_LOCUS39635</name>
</gene>
<dbReference type="EMBL" id="CASHSV030000823">
    <property type="protein sequence ID" value="CAJ2677038.1"/>
    <property type="molecule type" value="Genomic_DNA"/>
</dbReference>
<reference evidence="1" key="1">
    <citation type="submission" date="2023-10" db="EMBL/GenBank/DDBJ databases">
        <authorList>
            <person name="Rodriguez Cubillos JULIANA M."/>
            <person name="De Vega J."/>
        </authorList>
    </citation>
    <scope>NUCLEOTIDE SEQUENCE</scope>
</reference>
<proteinExistence type="predicted"/>
<name>A0ACB0M684_TRIPR</name>
<dbReference type="Proteomes" id="UP001177021">
    <property type="component" value="Unassembled WGS sequence"/>
</dbReference>
<accession>A0ACB0M684</accession>
<evidence type="ECO:0000313" key="2">
    <source>
        <dbReference type="Proteomes" id="UP001177021"/>
    </source>
</evidence>
<protein>
    <submittedName>
        <fullName evidence="1">Uncharacterized protein</fullName>
    </submittedName>
</protein>